<proteinExistence type="predicted"/>
<name>A0ABD0LQI9_9CAEN</name>
<evidence type="ECO:0000313" key="2">
    <source>
        <dbReference type="EMBL" id="KAK7501949.1"/>
    </source>
</evidence>
<dbReference type="AlphaFoldDB" id="A0ABD0LQI9"/>
<feature type="region of interest" description="Disordered" evidence="1">
    <location>
        <begin position="1"/>
        <end position="22"/>
    </location>
</feature>
<gene>
    <name evidence="2" type="ORF">BaRGS_00006701</name>
</gene>
<accession>A0ABD0LQI9</accession>
<sequence length="80" mass="8531">MISGTGSAKPRAGSSRSSVTFPAADGICRGKRLAVRKRETTAIDYGKNKVTKGRPHKMAVTLCLCRLHIVGGVSCSSRRK</sequence>
<dbReference type="Proteomes" id="UP001519460">
    <property type="component" value="Unassembled WGS sequence"/>
</dbReference>
<reference evidence="2 3" key="1">
    <citation type="journal article" date="2023" name="Sci. Data">
        <title>Genome assembly of the Korean intertidal mud-creeper Batillaria attramentaria.</title>
        <authorList>
            <person name="Patra A.K."/>
            <person name="Ho P.T."/>
            <person name="Jun S."/>
            <person name="Lee S.J."/>
            <person name="Kim Y."/>
            <person name="Won Y.J."/>
        </authorList>
    </citation>
    <scope>NUCLEOTIDE SEQUENCE [LARGE SCALE GENOMIC DNA]</scope>
    <source>
        <strain evidence="2">Wonlab-2016</strain>
    </source>
</reference>
<dbReference type="EMBL" id="JACVVK020000028">
    <property type="protein sequence ID" value="KAK7501949.1"/>
    <property type="molecule type" value="Genomic_DNA"/>
</dbReference>
<keyword evidence="3" id="KW-1185">Reference proteome</keyword>
<protein>
    <submittedName>
        <fullName evidence="2">Uncharacterized protein</fullName>
    </submittedName>
</protein>
<comment type="caution">
    <text evidence="2">The sequence shown here is derived from an EMBL/GenBank/DDBJ whole genome shotgun (WGS) entry which is preliminary data.</text>
</comment>
<organism evidence="2 3">
    <name type="scientific">Batillaria attramentaria</name>
    <dbReference type="NCBI Taxonomy" id="370345"/>
    <lineage>
        <taxon>Eukaryota</taxon>
        <taxon>Metazoa</taxon>
        <taxon>Spiralia</taxon>
        <taxon>Lophotrochozoa</taxon>
        <taxon>Mollusca</taxon>
        <taxon>Gastropoda</taxon>
        <taxon>Caenogastropoda</taxon>
        <taxon>Sorbeoconcha</taxon>
        <taxon>Cerithioidea</taxon>
        <taxon>Batillariidae</taxon>
        <taxon>Batillaria</taxon>
    </lineage>
</organism>
<evidence type="ECO:0000256" key="1">
    <source>
        <dbReference type="SAM" id="MobiDB-lite"/>
    </source>
</evidence>
<evidence type="ECO:0000313" key="3">
    <source>
        <dbReference type="Proteomes" id="UP001519460"/>
    </source>
</evidence>